<organism evidence="1 2">
    <name type="scientific">Porphyromonas levii</name>
    <dbReference type="NCBI Taxonomy" id="28114"/>
    <lineage>
        <taxon>Bacteria</taxon>
        <taxon>Pseudomonadati</taxon>
        <taxon>Bacteroidota</taxon>
        <taxon>Bacteroidia</taxon>
        <taxon>Bacteroidales</taxon>
        <taxon>Porphyromonadaceae</taxon>
        <taxon>Porphyromonas</taxon>
    </lineage>
</organism>
<dbReference type="PANTHER" id="PTHR38342:SF1">
    <property type="entry name" value="SLR5037 PROTEIN"/>
    <property type="match status" value="1"/>
</dbReference>
<proteinExistence type="predicted"/>
<dbReference type="OrthoDB" id="9791067at2"/>
<dbReference type="InterPro" id="IPR035923">
    <property type="entry name" value="TT1751-like_sf"/>
</dbReference>
<evidence type="ECO:0000313" key="1">
    <source>
        <dbReference type="EMBL" id="TFH97520.1"/>
    </source>
</evidence>
<dbReference type="AlphaFoldDB" id="A0A4Y8WSL9"/>
<accession>A0A4Y8WSL9</accession>
<dbReference type="InterPro" id="IPR005180">
    <property type="entry name" value="DUF302"/>
</dbReference>
<evidence type="ECO:0000313" key="2">
    <source>
        <dbReference type="Proteomes" id="UP000297225"/>
    </source>
</evidence>
<gene>
    <name evidence="1" type="ORF">E4P47_00130</name>
</gene>
<dbReference type="SUPFAM" id="SSF103247">
    <property type="entry name" value="TT1751-like"/>
    <property type="match status" value="1"/>
</dbReference>
<dbReference type="Gene3D" id="3.30.310.70">
    <property type="entry name" value="TT1751-like domain"/>
    <property type="match status" value="1"/>
</dbReference>
<dbReference type="GeneID" id="66796808"/>
<sequence length="132" mass="14834">MIKDMFQESRSKYGFDETVEKLGEIISAKGWRITHTHDMQETMTKNGYSVLPIKVVELCNPVYASRMLSEDSLRIYSSLMPCRISIYEKSDGRTYVSRMNNGAMAGMIGGVVEEVMSGAYHDAEGFVAELSE</sequence>
<dbReference type="Pfam" id="PF03625">
    <property type="entry name" value="DUF302"/>
    <property type="match status" value="1"/>
</dbReference>
<keyword evidence="2" id="KW-1185">Reference proteome</keyword>
<dbReference type="PANTHER" id="PTHR38342">
    <property type="entry name" value="SLR5037 PROTEIN"/>
    <property type="match status" value="1"/>
</dbReference>
<dbReference type="STRING" id="1122973.GCA_000379925_01055"/>
<dbReference type="EMBL" id="SPNC01000001">
    <property type="protein sequence ID" value="TFH97520.1"/>
    <property type="molecule type" value="Genomic_DNA"/>
</dbReference>
<dbReference type="CDD" id="cd14797">
    <property type="entry name" value="DUF302"/>
    <property type="match status" value="1"/>
</dbReference>
<name>A0A4Y8WSL9_9PORP</name>
<comment type="caution">
    <text evidence="1">The sequence shown here is derived from an EMBL/GenBank/DDBJ whole genome shotgun (WGS) entry which is preliminary data.</text>
</comment>
<dbReference type="RefSeq" id="WP_018358301.1">
    <property type="nucleotide sequence ID" value="NZ_CP197400.1"/>
</dbReference>
<protein>
    <submittedName>
        <fullName evidence="1">DUF302 domain-containing protein</fullName>
    </submittedName>
</protein>
<reference evidence="1 2" key="1">
    <citation type="submission" date="2019-03" db="EMBL/GenBank/DDBJ databases">
        <title>Porphyromonas levii Isolated from the Uterus of Dairy Cows.</title>
        <authorList>
            <person name="Francis A.M."/>
        </authorList>
    </citation>
    <scope>NUCLEOTIDE SEQUENCE [LARGE SCALE GENOMIC DNA]</scope>
    <source>
        <strain evidence="1 2">AF5678</strain>
    </source>
</reference>
<dbReference type="Proteomes" id="UP000297225">
    <property type="component" value="Unassembled WGS sequence"/>
</dbReference>